<accession>A0AAE0CDI5</accession>
<organism evidence="2 3">
    <name type="scientific">Cymbomonas tetramitiformis</name>
    <dbReference type="NCBI Taxonomy" id="36881"/>
    <lineage>
        <taxon>Eukaryota</taxon>
        <taxon>Viridiplantae</taxon>
        <taxon>Chlorophyta</taxon>
        <taxon>Pyramimonadophyceae</taxon>
        <taxon>Pyramimonadales</taxon>
        <taxon>Pyramimonadaceae</taxon>
        <taxon>Cymbomonas</taxon>
    </lineage>
</organism>
<gene>
    <name evidence="2" type="ORF">CYMTET_37647</name>
</gene>
<sequence>MTLAWRKRPPLPPRGAMKRDDNGRKHSYLLFRTYKAQHDVHVTAMRTLQKINNLVEQARTYRHNGREWYDFERFCDEVSFVPGNRVEQTRRMRRMWQLLCGARPIDVYATVP</sequence>
<dbReference type="Proteomes" id="UP001190700">
    <property type="component" value="Unassembled WGS sequence"/>
</dbReference>
<evidence type="ECO:0000256" key="1">
    <source>
        <dbReference type="SAM" id="MobiDB-lite"/>
    </source>
</evidence>
<dbReference type="AlphaFoldDB" id="A0AAE0CDI5"/>
<evidence type="ECO:0000313" key="2">
    <source>
        <dbReference type="EMBL" id="KAK3253081.1"/>
    </source>
</evidence>
<proteinExistence type="predicted"/>
<evidence type="ECO:0000313" key="3">
    <source>
        <dbReference type="Proteomes" id="UP001190700"/>
    </source>
</evidence>
<keyword evidence="3" id="KW-1185">Reference proteome</keyword>
<feature type="region of interest" description="Disordered" evidence="1">
    <location>
        <begin position="1"/>
        <end position="23"/>
    </location>
</feature>
<dbReference type="EMBL" id="LGRX02025013">
    <property type="protein sequence ID" value="KAK3253081.1"/>
    <property type="molecule type" value="Genomic_DNA"/>
</dbReference>
<reference evidence="2 3" key="1">
    <citation type="journal article" date="2015" name="Genome Biol. Evol.">
        <title>Comparative Genomics of a Bacterivorous Green Alga Reveals Evolutionary Causalities and Consequences of Phago-Mixotrophic Mode of Nutrition.</title>
        <authorList>
            <person name="Burns J.A."/>
            <person name="Paasch A."/>
            <person name="Narechania A."/>
            <person name="Kim E."/>
        </authorList>
    </citation>
    <scope>NUCLEOTIDE SEQUENCE [LARGE SCALE GENOMIC DNA]</scope>
    <source>
        <strain evidence="2 3">PLY_AMNH</strain>
    </source>
</reference>
<comment type="caution">
    <text evidence="2">The sequence shown here is derived from an EMBL/GenBank/DDBJ whole genome shotgun (WGS) entry which is preliminary data.</text>
</comment>
<protein>
    <submittedName>
        <fullName evidence="2">Uncharacterized protein</fullName>
    </submittedName>
</protein>
<name>A0AAE0CDI5_9CHLO</name>